<dbReference type="InterPro" id="IPR050095">
    <property type="entry name" value="ECF_ABC_transporter_ATP-bd"/>
</dbReference>
<dbReference type="GO" id="GO:0005524">
    <property type="term" value="F:ATP binding"/>
    <property type="evidence" value="ECO:0007669"/>
    <property type="project" value="UniProtKB-KW"/>
</dbReference>
<reference evidence="10 11" key="1">
    <citation type="submission" date="2013-08" db="EMBL/GenBank/DDBJ databases">
        <authorList>
            <person name="Huang J."/>
            <person name="Wang G."/>
        </authorList>
    </citation>
    <scope>NUCLEOTIDE SEQUENCE [LARGE SCALE GENOMIC DNA]</scope>
    <source>
        <strain evidence="10 11">JSM 072002</strain>
    </source>
</reference>
<dbReference type="OrthoDB" id="9784332at2"/>
<dbReference type="PROSITE" id="PS50893">
    <property type="entry name" value="ABC_TRANSPORTER_2"/>
    <property type="match status" value="1"/>
</dbReference>
<evidence type="ECO:0000256" key="6">
    <source>
        <dbReference type="ARBA" id="ARBA00022840"/>
    </source>
</evidence>
<dbReference type="InterPro" id="IPR027417">
    <property type="entry name" value="P-loop_NTPase"/>
</dbReference>
<comment type="subcellular location">
    <subcellularLocation>
        <location evidence="1">Cell membrane</location>
        <topology evidence="1">Peripheral membrane protein</topology>
    </subcellularLocation>
</comment>
<dbReference type="STRING" id="1385512.N784_09170"/>
<dbReference type="SMART" id="SM00382">
    <property type="entry name" value="AAA"/>
    <property type="match status" value="1"/>
</dbReference>
<evidence type="ECO:0000256" key="4">
    <source>
        <dbReference type="ARBA" id="ARBA00022475"/>
    </source>
</evidence>
<dbReference type="Pfam" id="PF00005">
    <property type="entry name" value="ABC_tran"/>
    <property type="match status" value="1"/>
</dbReference>
<dbReference type="InterPro" id="IPR003593">
    <property type="entry name" value="AAA+_ATPase"/>
</dbReference>
<dbReference type="InterPro" id="IPR003439">
    <property type="entry name" value="ABC_transporter-like_ATP-bd"/>
</dbReference>
<dbReference type="AlphaFoldDB" id="A0A0A5G2H9"/>
<comment type="caution">
    <text evidence="10">The sequence shown here is derived from an EMBL/GenBank/DDBJ whole genome shotgun (WGS) entry which is preliminary data.</text>
</comment>
<dbReference type="NCBIfam" id="NF010167">
    <property type="entry name" value="PRK13648.1"/>
    <property type="match status" value="1"/>
</dbReference>
<evidence type="ECO:0000256" key="2">
    <source>
        <dbReference type="ARBA" id="ARBA00005417"/>
    </source>
</evidence>
<dbReference type="GO" id="GO:0016887">
    <property type="term" value="F:ATP hydrolysis activity"/>
    <property type="evidence" value="ECO:0007669"/>
    <property type="project" value="InterPro"/>
</dbReference>
<evidence type="ECO:0000256" key="8">
    <source>
        <dbReference type="ARBA" id="ARBA00023136"/>
    </source>
</evidence>
<dbReference type="GO" id="GO:0042626">
    <property type="term" value="F:ATPase-coupled transmembrane transporter activity"/>
    <property type="evidence" value="ECO:0007669"/>
    <property type="project" value="TreeGrafter"/>
</dbReference>
<dbReference type="NCBIfam" id="NF010156">
    <property type="entry name" value="PRK13635.1"/>
    <property type="match status" value="1"/>
</dbReference>
<dbReference type="GO" id="GO:0015087">
    <property type="term" value="F:cobalt ion transmembrane transporter activity"/>
    <property type="evidence" value="ECO:0007669"/>
    <property type="project" value="UniProtKB-ARBA"/>
</dbReference>
<dbReference type="InterPro" id="IPR017871">
    <property type="entry name" value="ABC_transporter-like_CS"/>
</dbReference>
<keyword evidence="8" id="KW-0472">Membrane</keyword>
<dbReference type="InterPro" id="IPR030947">
    <property type="entry name" value="EcfA_1"/>
</dbReference>
<keyword evidence="6 10" id="KW-0067">ATP-binding</keyword>
<gene>
    <name evidence="10" type="primary">cbiO</name>
    <name evidence="10" type="ORF">N784_09170</name>
</gene>
<dbReference type="SUPFAM" id="SSF52540">
    <property type="entry name" value="P-loop containing nucleoside triphosphate hydrolases"/>
    <property type="match status" value="1"/>
</dbReference>
<dbReference type="eggNOG" id="COG1122">
    <property type="taxonomic scope" value="Bacteria"/>
</dbReference>
<evidence type="ECO:0000256" key="1">
    <source>
        <dbReference type="ARBA" id="ARBA00004202"/>
    </source>
</evidence>
<dbReference type="PANTHER" id="PTHR43553:SF24">
    <property type="entry name" value="ENERGY-COUPLING FACTOR TRANSPORTER ATP-BINDING PROTEIN ECFA1"/>
    <property type="match status" value="1"/>
</dbReference>
<dbReference type="PROSITE" id="PS00211">
    <property type="entry name" value="ABC_TRANSPORTER_1"/>
    <property type="match status" value="1"/>
</dbReference>
<keyword evidence="7" id="KW-1278">Translocase</keyword>
<dbReference type="GO" id="GO:0043190">
    <property type="term" value="C:ATP-binding cassette (ABC) transporter complex"/>
    <property type="evidence" value="ECO:0007669"/>
    <property type="project" value="TreeGrafter"/>
</dbReference>
<organism evidence="10 11">
    <name type="scientific">Pontibacillus litoralis JSM 072002</name>
    <dbReference type="NCBI Taxonomy" id="1385512"/>
    <lineage>
        <taxon>Bacteria</taxon>
        <taxon>Bacillati</taxon>
        <taxon>Bacillota</taxon>
        <taxon>Bacilli</taxon>
        <taxon>Bacillales</taxon>
        <taxon>Bacillaceae</taxon>
        <taxon>Pontibacillus</taxon>
    </lineage>
</organism>
<accession>A0A0A5G2H9</accession>
<keyword evidence="5" id="KW-0547">Nucleotide-binding</keyword>
<dbReference type="InterPro" id="IPR015856">
    <property type="entry name" value="ABC_transpr_CbiO/EcfA_su"/>
</dbReference>
<sequence length="279" mass="31958">MEKSFVTFKDVSFRYQEEQPWIFNGLNISVNRNEWVAIIGHNGSGKSTIAKLMNGLLFPQEGTISVDQMELQDETIWDIRKKIGMVFQNPDNQFVGTTVMDDVAFGLENHGIPREEMKRRIKASLNAVGMIDYIHHEPHRLSGGQKQRIAIASVLAIAPEMIILDEATAMLDPIGRKEIMKTVHQLREQRDVSIVTITHDLNEVTYADRVIVMNKGEVWYEGTPREVFAKQRQLDEIGLGVPLVTQFAHELKRYGMELEPEPINQKELVDALWKYHSTM</sequence>
<proteinExistence type="inferred from homology"/>
<feature type="domain" description="ABC transporter" evidence="9">
    <location>
        <begin position="6"/>
        <end position="240"/>
    </location>
</feature>
<dbReference type="PANTHER" id="PTHR43553">
    <property type="entry name" value="HEAVY METAL TRANSPORTER"/>
    <property type="match status" value="1"/>
</dbReference>
<evidence type="ECO:0000313" key="11">
    <source>
        <dbReference type="Proteomes" id="UP000030401"/>
    </source>
</evidence>
<dbReference type="EMBL" id="AVPG01000023">
    <property type="protein sequence ID" value="KGX85353.1"/>
    <property type="molecule type" value="Genomic_DNA"/>
</dbReference>
<dbReference type="NCBIfam" id="TIGR04520">
    <property type="entry name" value="ECF_ATPase_1"/>
    <property type="match status" value="1"/>
</dbReference>
<dbReference type="Proteomes" id="UP000030401">
    <property type="component" value="Unassembled WGS sequence"/>
</dbReference>
<evidence type="ECO:0000256" key="3">
    <source>
        <dbReference type="ARBA" id="ARBA00022448"/>
    </source>
</evidence>
<keyword evidence="4" id="KW-1003">Cell membrane</keyword>
<name>A0A0A5G2H9_9BACI</name>
<dbReference type="FunFam" id="3.40.50.300:FF:000224">
    <property type="entry name" value="Energy-coupling factor transporter ATP-binding protein EcfA"/>
    <property type="match status" value="1"/>
</dbReference>
<dbReference type="Gene3D" id="3.40.50.300">
    <property type="entry name" value="P-loop containing nucleotide triphosphate hydrolases"/>
    <property type="match status" value="1"/>
</dbReference>
<keyword evidence="3" id="KW-0813">Transport</keyword>
<keyword evidence="11" id="KW-1185">Reference proteome</keyword>
<protein>
    <submittedName>
        <fullName evidence="10">Cobalt ABC transporter ATP-binding protein</fullName>
    </submittedName>
</protein>
<evidence type="ECO:0000256" key="7">
    <source>
        <dbReference type="ARBA" id="ARBA00022967"/>
    </source>
</evidence>
<evidence type="ECO:0000259" key="9">
    <source>
        <dbReference type="PROSITE" id="PS50893"/>
    </source>
</evidence>
<evidence type="ECO:0000256" key="5">
    <source>
        <dbReference type="ARBA" id="ARBA00022741"/>
    </source>
</evidence>
<evidence type="ECO:0000313" key="10">
    <source>
        <dbReference type="EMBL" id="KGX85353.1"/>
    </source>
</evidence>
<dbReference type="CDD" id="cd03225">
    <property type="entry name" value="ABC_cobalt_CbiO_domain1"/>
    <property type="match status" value="1"/>
</dbReference>
<dbReference type="RefSeq" id="WP_036835525.1">
    <property type="nucleotide sequence ID" value="NZ_AVPG01000023.1"/>
</dbReference>
<comment type="similarity">
    <text evidence="2">Belongs to the ABC transporter superfamily.</text>
</comment>